<dbReference type="PROSITE" id="PS50966">
    <property type="entry name" value="ZF_SWIM"/>
    <property type="match status" value="1"/>
</dbReference>
<organism evidence="3 4">
    <name type="scientific">Chungangia koreensis</name>
    <dbReference type="NCBI Taxonomy" id="752657"/>
    <lineage>
        <taxon>Bacteria</taxon>
        <taxon>Bacillati</taxon>
        <taxon>Bacillota</taxon>
        <taxon>Bacilli</taxon>
        <taxon>Lactobacillales</taxon>
        <taxon>Chungangia</taxon>
    </lineage>
</organism>
<evidence type="ECO:0000256" key="1">
    <source>
        <dbReference type="PROSITE-ProRule" id="PRU00325"/>
    </source>
</evidence>
<dbReference type="InterPro" id="IPR007527">
    <property type="entry name" value="Znf_SWIM"/>
</dbReference>
<keyword evidence="1" id="KW-0863">Zinc-finger</keyword>
<comment type="caution">
    <text evidence="3">The sequence shown here is derived from an EMBL/GenBank/DDBJ whole genome shotgun (WGS) entry which is preliminary data.</text>
</comment>
<name>A0ABV8X3Y4_9LACT</name>
<feature type="domain" description="SWIM-type" evidence="2">
    <location>
        <begin position="77"/>
        <end position="109"/>
    </location>
</feature>
<keyword evidence="1" id="KW-0862">Zinc</keyword>
<evidence type="ECO:0000313" key="4">
    <source>
        <dbReference type="Proteomes" id="UP001595817"/>
    </source>
</evidence>
<protein>
    <recommendedName>
        <fullName evidence="2">SWIM-type domain-containing protein</fullName>
    </recommendedName>
</protein>
<evidence type="ECO:0000313" key="3">
    <source>
        <dbReference type="EMBL" id="MFC4410642.1"/>
    </source>
</evidence>
<gene>
    <name evidence="3" type="ORF">ACFOZY_09480</name>
</gene>
<keyword evidence="1" id="KW-0479">Metal-binding</keyword>
<proteinExistence type="predicted"/>
<reference evidence="4" key="1">
    <citation type="journal article" date="2019" name="Int. J. Syst. Evol. Microbiol.">
        <title>The Global Catalogue of Microorganisms (GCM) 10K type strain sequencing project: providing services to taxonomists for standard genome sequencing and annotation.</title>
        <authorList>
            <consortium name="The Broad Institute Genomics Platform"/>
            <consortium name="The Broad Institute Genome Sequencing Center for Infectious Disease"/>
            <person name="Wu L."/>
            <person name="Ma J."/>
        </authorList>
    </citation>
    <scope>NUCLEOTIDE SEQUENCE [LARGE SCALE GENOMIC DNA]</scope>
    <source>
        <strain evidence="4">CCUG 59778</strain>
    </source>
</reference>
<dbReference type="Proteomes" id="UP001595817">
    <property type="component" value="Unassembled WGS sequence"/>
</dbReference>
<keyword evidence="4" id="KW-1185">Reference proteome</keyword>
<dbReference type="EMBL" id="JBHSEC010000019">
    <property type="protein sequence ID" value="MFC4410642.1"/>
    <property type="molecule type" value="Genomic_DNA"/>
</dbReference>
<sequence length="532" mass="62392">MERCSMTTTMNQLSTIYSSSIEDMMKNIGEDLFPWKAEDEDMVRRATFFVRNGAVKLNSYDIRRQIVSATVADVSPARVTMDFMDEELVCSCHSEGICRHILAFLFTLYIQQHSLSKWVTEWKSKENEQLALFKEDRSPKTWDLVLTQTFEPIHHLSADTGYHAFVQKLSAFSHKAESYTPFEREWRPMFEVYVRFYKIRAAWHIVAQHLEDHDGNPWEYERWYFNSWLENETGKLSEALSLLAGKPRLFATDAFFAALRNEVRNFVQTGEGLFNQRISIYLAFWANLFTEKKWREDEMGLLKQSNSISKSFMLSFFYVLLKQHEDLQLMVKDTAPDNVVEWLTLAGIANDINDQESIRIIMEAIFPHVGEFLHSYPKPADTGFYVQKMEELYSRSGLSPEKREQIYYAYGRHGTEEYAEFLLEQKRYADWIALHHRFNTPYEALDYSGLKTVASEAPGVILPLLHVHAMKCVEEKNRTSYKQAVRIWKRMKTAARKSGKADFYNRYISTVGEKYKRLRALREEMEKGNLTL</sequence>
<evidence type="ECO:0000259" key="2">
    <source>
        <dbReference type="PROSITE" id="PS50966"/>
    </source>
</evidence>
<accession>A0ABV8X3Y4</accession>